<keyword evidence="11" id="KW-1185">Reference proteome</keyword>
<comment type="similarity">
    <text evidence="2 9">Belongs to the cytochrome P450 family.</text>
</comment>
<organism evidence="10 11">
    <name type="scientific">Microctonus hyperodae</name>
    <name type="common">Parasitoid wasp</name>
    <dbReference type="NCBI Taxonomy" id="165561"/>
    <lineage>
        <taxon>Eukaryota</taxon>
        <taxon>Metazoa</taxon>
        <taxon>Ecdysozoa</taxon>
        <taxon>Arthropoda</taxon>
        <taxon>Hexapoda</taxon>
        <taxon>Insecta</taxon>
        <taxon>Pterygota</taxon>
        <taxon>Neoptera</taxon>
        <taxon>Endopterygota</taxon>
        <taxon>Hymenoptera</taxon>
        <taxon>Apocrita</taxon>
        <taxon>Ichneumonoidea</taxon>
        <taxon>Braconidae</taxon>
        <taxon>Euphorinae</taxon>
        <taxon>Microctonus</taxon>
    </lineage>
</organism>
<evidence type="ECO:0008006" key="12">
    <source>
        <dbReference type="Google" id="ProtNLM"/>
    </source>
</evidence>
<dbReference type="AlphaFoldDB" id="A0AA39F2U8"/>
<evidence type="ECO:0000256" key="7">
    <source>
        <dbReference type="ARBA" id="ARBA00023033"/>
    </source>
</evidence>
<dbReference type="Proteomes" id="UP001168972">
    <property type="component" value="Unassembled WGS sequence"/>
</dbReference>
<reference evidence="10" key="1">
    <citation type="journal article" date="2023" name="bioRxiv">
        <title>Scaffold-level genome assemblies of two parasitoid biocontrol wasps reveal the parthenogenesis mechanism and an associated novel virus.</title>
        <authorList>
            <person name="Inwood S."/>
            <person name="Skelly J."/>
            <person name="Guhlin J."/>
            <person name="Harrop T."/>
            <person name="Goldson S."/>
            <person name="Dearden P."/>
        </authorList>
    </citation>
    <scope>NUCLEOTIDE SEQUENCE</scope>
    <source>
        <strain evidence="10">Lincoln</strain>
        <tissue evidence="10">Whole body</tissue>
    </source>
</reference>
<dbReference type="InterPro" id="IPR036396">
    <property type="entry name" value="Cyt_P450_sf"/>
</dbReference>
<dbReference type="PRINTS" id="PR00463">
    <property type="entry name" value="EP450I"/>
</dbReference>
<sequence>MDILLSKMMTFKLFSRRLRYLPGGINSAKTYANSEVCPIEHRSETQELPWEHARPFAEIPGPKSITIIGNMMRFMPYIGEYGNMPLSEQMATLCNQYGDIVKLDGILGKRPAVFLYDPEQCKKMYRIEGIWPMRIAIETMKYYRERNPEIFKGKMGLVTSQGKVWHDFRKNVNQHMMQPRTIKPHVTQVDQVANDFIKRIRKLRDVKTLKLPSTFNNEMNKWALESICVIALDQRIGCLDSALPSNSEPQQLINSVHEMFELFYKLEVSPSLWRLYDTRTLKKLFKTLDTINQIAKKHIDQAKIRFEKFPKNNADERCVLESLLNIDEQTAYIMAIDMLTAGIDTTSNAAGSLLYYISINPRVQEKLREEVYSVLPEKTSSITFDILNKIPYLKACIKETLRLAPIAIGNLRTMQTDTVLGGYQIPKGTDVIASHSVIAQNPKYFSRPNDFIPERWLKNNTIIKPAKEAHSFAYMPFGFGPRTCIGRRFAELEMETLVLRMIRNFHLEWPNKNPMEFQSRFINTLKSPLELKVIDIQ</sequence>
<dbReference type="PANTHER" id="PTHR24279">
    <property type="entry name" value="CYTOCHROME P450"/>
    <property type="match status" value="1"/>
</dbReference>
<dbReference type="GO" id="GO:0005506">
    <property type="term" value="F:iron ion binding"/>
    <property type="evidence" value="ECO:0007669"/>
    <property type="project" value="InterPro"/>
</dbReference>
<keyword evidence="3 8" id="KW-0349">Heme</keyword>
<feature type="binding site" description="axial binding residue" evidence="8">
    <location>
        <position position="484"/>
    </location>
    <ligand>
        <name>heme</name>
        <dbReference type="ChEBI" id="CHEBI:30413"/>
    </ligand>
    <ligandPart>
        <name>Fe</name>
        <dbReference type="ChEBI" id="CHEBI:18248"/>
    </ligandPart>
</feature>
<dbReference type="PANTHER" id="PTHR24279:SF120">
    <property type="entry name" value="CYTOCHROME P450"/>
    <property type="match status" value="1"/>
</dbReference>
<dbReference type="InterPro" id="IPR001128">
    <property type="entry name" value="Cyt_P450"/>
</dbReference>
<comment type="cofactor">
    <cofactor evidence="1 8">
        <name>heme</name>
        <dbReference type="ChEBI" id="CHEBI:30413"/>
    </cofactor>
</comment>
<evidence type="ECO:0000256" key="4">
    <source>
        <dbReference type="ARBA" id="ARBA00022723"/>
    </source>
</evidence>
<gene>
    <name evidence="10" type="ORF">PV327_008302</name>
</gene>
<dbReference type="EMBL" id="JAQQBR010001834">
    <property type="protein sequence ID" value="KAK0161901.1"/>
    <property type="molecule type" value="Genomic_DNA"/>
</dbReference>
<evidence type="ECO:0000256" key="3">
    <source>
        <dbReference type="ARBA" id="ARBA00022617"/>
    </source>
</evidence>
<evidence type="ECO:0000256" key="6">
    <source>
        <dbReference type="ARBA" id="ARBA00023004"/>
    </source>
</evidence>
<keyword evidence="6 8" id="KW-0408">Iron</keyword>
<dbReference type="InterPro" id="IPR050479">
    <property type="entry name" value="CYP11_CYP27_families"/>
</dbReference>
<comment type="caution">
    <text evidence="10">The sequence shown here is derived from an EMBL/GenBank/DDBJ whole genome shotgun (WGS) entry which is preliminary data.</text>
</comment>
<dbReference type="InterPro" id="IPR002401">
    <property type="entry name" value="Cyt_P450_E_grp-I"/>
</dbReference>
<evidence type="ECO:0000313" key="11">
    <source>
        <dbReference type="Proteomes" id="UP001168972"/>
    </source>
</evidence>
<dbReference type="Pfam" id="PF00067">
    <property type="entry name" value="p450"/>
    <property type="match status" value="1"/>
</dbReference>
<reference evidence="10" key="2">
    <citation type="submission" date="2023-03" db="EMBL/GenBank/DDBJ databases">
        <authorList>
            <person name="Inwood S.N."/>
            <person name="Skelly J.G."/>
            <person name="Guhlin J."/>
            <person name="Harrop T.W.R."/>
            <person name="Goldson S.G."/>
            <person name="Dearden P.K."/>
        </authorList>
    </citation>
    <scope>NUCLEOTIDE SEQUENCE</scope>
    <source>
        <strain evidence="10">Lincoln</strain>
        <tissue evidence="10">Whole body</tissue>
    </source>
</reference>
<dbReference type="GO" id="GO:0016705">
    <property type="term" value="F:oxidoreductase activity, acting on paired donors, with incorporation or reduction of molecular oxygen"/>
    <property type="evidence" value="ECO:0007669"/>
    <property type="project" value="InterPro"/>
</dbReference>
<accession>A0AA39F2U8</accession>
<keyword evidence="7 9" id="KW-0503">Monooxygenase</keyword>
<evidence type="ECO:0000256" key="2">
    <source>
        <dbReference type="ARBA" id="ARBA00010617"/>
    </source>
</evidence>
<name>A0AA39F2U8_MICHY</name>
<dbReference type="FunFam" id="1.10.630.10:FF:000006">
    <property type="entry name" value="Cytochrome P450 302a1, mitochondrial"/>
    <property type="match status" value="1"/>
</dbReference>
<keyword evidence="5 9" id="KW-0560">Oxidoreductase</keyword>
<evidence type="ECO:0000256" key="9">
    <source>
        <dbReference type="RuleBase" id="RU000461"/>
    </source>
</evidence>
<evidence type="ECO:0000256" key="1">
    <source>
        <dbReference type="ARBA" id="ARBA00001971"/>
    </source>
</evidence>
<dbReference type="InterPro" id="IPR017972">
    <property type="entry name" value="Cyt_P450_CS"/>
</dbReference>
<dbReference type="GO" id="GO:0004497">
    <property type="term" value="F:monooxygenase activity"/>
    <property type="evidence" value="ECO:0007669"/>
    <property type="project" value="UniProtKB-KW"/>
</dbReference>
<dbReference type="CDD" id="cd11054">
    <property type="entry name" value="CYP24A1-like"/>
    <property type="match status" value="1"/>
</dbReference>
<protein>
    <recommendedName>
        <fullName evidence="12">Cytochrome P450</fullName>
    </recommendedName>
</protein>
<evidence type="ECO:0000256" key="8">
    <source>
        <dbReference type="PIRSR" id="PIRSR602401-1"/>
    </source>
</evidence>
<dbReference type="Gene3D" id="1.10.630.10">
    <property type="entry name" value="Cytochrome P450"/>
    <property type="match status" value="1"/>
</dbReference>
<dbReference type="PRINTS" id="PR00385">
    <property type="entry name" value="P450"/>
</dbReference>
<dbReference type="SUPFAM" id="SSF48264">
    <property type="entry name" value="Cytochrome P450"/>
    <property type="match status" value="1"/>
</dbReference>
<dbReference type="PROSITE" id="PS00086">
    <property type="entry name" value="CYTOCHROME_P450"/>
    <property type="match status" value="1"/>
</dbReference>
<evidence type="ECO:0000313" key="10">
    <source>
        <dbReference type="EMBL" id="KAK0161901.1"/>
    </source>
</evidence>
<dbReference type="GO" id="GO:0020037">
    <property type="term" value="F:heme binding"/>
    <property type="evidence" value="ECO:0007669"/>
    <property type="project" value="InterPro"/>
</dbReference>
<proteinExistence type="inferred from homology"/>
<evidence type="ECO:0000256" key="5">
    <source>
        <dbReference type="ARBA" id="ARBA00023002"/>
    </source>
</evidence>
<keyword evidence="4 8" id="KW-0479">Metal-binding</keyword>